<evidence type="ECO:0000313" key="3">
    <source>
        <dbReference type="Proteomes" id="UP000595140"/>
    </source>
</evidence>
<dbReference type="EMBL" id="OOIL02000619">
    <property type="protein sequence ID" value="VFQ67529.1"/>
    <property type="molecule type" value="Genomic_DNA"/>
</dbReference>
<accession>A0A484KWA0</accession>
<proteinExistence type="predicted"/>
<reference evidence="2 3" key="1">
    <citation type="submission" date="2018-04" db="EMBL/GenBank/DDBJ databases">
        <authorList>
            <person name="Vogel A."/>
        </authorList>
    </citation>
    <scope>NUCLEOTIDE SEQUENCE [LARGE SCALE GENOMIC DNA]</scope>
</reference>
<dbReference type="AlphaFoldDB" id="A0A484KWA0"/>
<sequence>MDFAILQLSRIGKVPSILKLVDSYESTREFNYHDQKGLMADSRMGPSANGHMDKEVGRSLQKGNGKKASKLYDKSESHVSVFSRMRVPLKIGCMVGGTLLLVTG</sequence>
<feature type="region of interest" description="Disordered" evidence="1">
    <location>
        <begin position="41"/>
        <end position="71"/>
    </location>
</feature>
<keyword evidence="3" id="KW-1185">Reference proteome</keyword>
<dbReference type="Proteomes" id="UP000595140">
    <property type="component" value="Unassembled WGS sequence"/>
</dbReference>
<evidence type="ECO:0000313" key="2">
    <source>
        <dbReference type="EMBL" id="VFQ67529.1"/>
    </source>
</evidence>
<gene>
    <name evidence="2" type="ORF">CCAM_LOCUS9305</name>
</gene>
<protein>
    <submittedName>
        <fullName evidence="2">Uncharacterized protein</fullName>
    </submittedName>
</protein>
<name>A0A484KWA0_9ASTE</name>
<evidence type="ECO:0000256" key="1">
    <source>
        <dbReference type="SAM" id="MobiDB-lite"/>
    </source>
</evidence>
<organism evidence="2 3">
    <name type="scientific">Cuscuta campestris</name>
    <dbReference type="NCBI Taxonomy" id="132261"/>
    <lineage>
        <taxon>Eukaryota</taxon>
        <taxon>Viridiplantae</taxon>
        <taxon>Streptophyta</taxon>
        <taxon>Embryophyta</taxon>
        <taxon>Tracheophyta</taxon>
        <taxon>Spermatophyta</taxon>
        <taxon>Magnoliopsida</taxon>
        <taxon>eudicotyledons</taxon>
        <taxon>Gunneridae</taxon>
        <taxon>Pentapetalae</taxon>
        <taxon>asterids</taxon>
        <taxon>lamiids</taxon>
        <taxon>Solanales</taxon>
        <taxon>Convolvulaceae</taxon>
        <taxon>Cuscuteae</taxon>
        <taxon>Cuscuta</taxon>
        <taxon>Cuscuta subgen. Grammica</taxon>
        <taxon>Cuscuta sect. Cleistogrammica</taxon>
    </lineage>
</organism>